<evidence type="ECO:0000313" key="6">
    <source>
        <dbReference type="EMBL" id="KRK98467.1"/>
    </source>
</evidence>
<proteinExistence type="inferred from homology"/>
<evidence type="ECO:0000256" key="1">
    <source>
        <dbReference type="ARBA" id="ARBA00010466"/>
    </source>
</evidence>
<comment type="similarity">
    <text evidence="1">Belongs to the SorC transcriptional regulatory family.</text>
</comment>
<dbReference type="InterPro" id="IPR037171">
    <property type="entry name" value="NagB/RpiA_transferase-like"/>
</dbReference>
<accession>A0A0R1LXV8</accession>
<dbReference type="GO" id="GO:0003677">
    <property type="term" value="F:DNA binding"/>
    <property type="evidence" value="ECO:0007669"/>
    <property type="project" value="UniProtKB-KW"/>
</dbReference>
<dbReference type="EMBL" id="AZEE01000027">
    <property type="protein sequence ID" value="KRK98467.1"/>
    <property type="molecule type" value="Genomic_DNA"/>
</dbReference>
<dbReference type="Gene3D" id="1.10.10.60">
    <property type="entry name" value="Homeodomain-like"/>
    <property type="match status" value="1"/>
</dbReference>
<keyword evidence="7" id="KW-1185">Reference proteome</keyword>
<dbReference type="Gene3D" id="3.40.50.1360">
    <property type="match status" value="1"/>
</dbReference>
<dbReference type="STRING" id="1423776.FD04_GL000198"/>
<evidence type="ECO:0000256" key="4">
    <source>
        <dbReference type="ARBA" id="ARBA00023163"/>
    </source>
</evidence>
<reference evidence="6 7" key="1">
    <citation type="journal article" date="2015" name="Genome Announc.">
        <title>Expanding the biotechnology potential of lactobacilli through comparative genomics of 213 strains and associated genera.</title>
        <authorList>
            <person name="Sun Z."/>
            <person name="Harris H.M."/>
            <person name="McCann A."/>
            <person name="Guo C."/>
            <person name="Argimon S."/>
            <person name="Zhang W."/>
            <person name="Yang X."/>
            <person name="Jeffery I.B."/>
            <person name="Cooney J.C."/>
            <person name="Kagawa T.F."/>
            <person name="Liu W."/>
            <person name="Song Y."/>
            <person name="Salvetti E."/>
            <person name="Wrobel A."/>
            <person name="Rasinkangas P."/>
            <person name="Parkhill J."/>
            <person name="Rea M.C."/>
            <person name="O'Sullivan O."/>
            <person name="Ritari J."/>
            <person name="Douillard F.P."/>
            <person name="Paul Ross R."/>
            <person name="Yang R."/>
            <person name="Briner A.E."/>
            <person name="Felis G.E."/>
            <person name="de Vos W.M."/>
            <person name="Barrangou R."/>
            <person name="Klaenhammer T.R."/>
            <person name="Caufield P.W."/>
            <person name="Cui Y."/>
            <person name="Zhang H."/>
            <person name="O'Toole P.W."/>
        </authorList>
    </citation>
    <scope>NUCLEOTIDE SEQUENCE [LARGE SCALE GENOMIC DNA]</scope>
    <source>
        <strain evidence="6 7">DSM 19909</strain>
    </source>
</reference>
<comment type="caution">
    <text evidence="6">The sequence shown here is derived from an EMBL/GenBank/DDBJ whole genome shotgun (WGS) entry which is preliminary data.</text>
</comment>
<keyword evidence="3" id="KW-0238">DNA-binding</keyword>
<evidence type="ECO:0000259" key="5">
    <source>
        <dbReference type="Pfam" id="PF04198"/>
    </source>
</evidence>
<dbReference type="PATRIC" id="fig|1423776.4.peg.196"/>
<protein>
    <submittedName>
        <fullName evidence="6">DeoR protein</fullName>
    </submittedName>
</protein>
<dbReference type="Pfam" id="PF04198">
    <property type="entry name" value="Sugar-bind"/>
    <property type="match status" value="1"/>
</dbReference>
<gene>
    <name evidence="6" type="ORF">FD04_GL000198</name>
</gene>
<keyword evidence="4" id="KW-0804">Transcription</keyword>
<keyword evidence="2" id="KW-0805">Transcription regulation</keyword>
<evidence type="ECO:0000313" key="7">
    <source>
        <dbReference type="Proteomes" id="UP000051160"/>
    </source>
</evidence>
<organism evidence="6 7">
    <name type="scientific">Secundilactobacillus odoratitofui DSM 19909 = JCM 15043</name>
    <dbReference type="NCBI Taxonomy" id="1423776"/>
    <lineage>
        <taxon>Bacteria</taxon>
        <taxon>Bacillati</taxon>
        <taxon>Bacillota</taxon>
        <taxon>Bacilli</taxon>
        <taxon>Lactobacillales</taxon>
        <taxon>Lactobacillaceae</taxon>
        <taxon>Secundilactobacillus</taxon>
    </lineage>
</organism>
<dbReference type="GO" id="GO:0030246">
    <property type="term" value="F:carbohydrate binding"/>
    <property type="evidence" value="ECO:0007669"/>
    <property type="project" value="InterPro"/>
</dbReference>
<sequence length="323" mass="35945">MDRSLMDKSVSEKRISDSIQVARLYYESKLGQAEIAKKLSISRPTVSRLLQFALDEGYVQIKVIDPFASVSNLERALRDRFSLKEAHVVYTSTPNYEQLIEALGKYTANYLTETVKDHDIIGVSWGKTMNQVADHLEEQAAQNVTVVELKGSMTYTPTPVFAEDILMKFGRAFHTSPSIMPLPVIFETQTTHDIVMQDRHIKKLIALGQQANIALYTVGTVHDDALLFQTGYFSKAEQAGIQENAIGDICSRFYNRDGQVACPKINARTVGVQLADLKHKQKSILVAGGERKFDAIKGALTGGYTNCLITDIDTAHRLLEDEG</sequence>
<feature type="domain" description="Sugar-binding" evidence="5">
    <location>
        <begin position="66"/>
        <end position="320"/>
    </location>
</feature>
<dbReference type="InterPro" id="IPR051054">
    <property type="entry name" value="SorC_transcr_regulators"/>
</dbReference>
<dbReference type="Proteomes" id="UP000051160">
    <property type="component" value="Unassembled WGS sequence"/>
</dbReference>
<dbReference type="PANTHER" id="PTHR34294">
    <property type="entry name" value="TRANSCRIPTIONAL REGULATOR-RELATED"/>
    <property type="match status" value="1"/>
</dbReference>
<dbReference type="AlphaFoldDB" id="A0A0R1LXV8"/>
<evidence type="ECO:0000256" key="2">
    <source>
        <dbReference type="ARBA" id="ARBA00023015"/>
    </source>
</evidence>
<dbReference type="InterPro" id="IPR007324">
    <property type="entry name" value="Sugar-bd_dom_put"/>
</dbReference>
<dbReference type="SUPFAM" id="SSF100950">
    <property type="entry name" value="NagB/RpiA/CoA transferase-like"/>
    <property type="match status" value="1"/>
</dbReference>
<name>A0A0R1LXV8_9LACO</name>
<evidence type="ECO:0000256" key="3">
    <source>
        <dbReference type="ARBA" id="ARBA00023125"/>
    </source>
</evidence>
<dbReference type="PANTHER" id="PTHR34294:SF1">
    <property type="entry name" value="TRANSCRIPTIONAL REGULATOR LSRR"/>
    <property type="match status" value="1"/>
</dbReference>